<name>A0A5B0PD35_PUCGR</name>
<dbReference type="PANTHER" id="PTHR45125">
    <property type="entry name" value="F21J9.4-RELATED"/>
    <property type="match status" value="1"/>
</dbReference>
<protein>
    <submittedName>
        <fullName evidence="2">Uncharacterized protein</fullName>
    </submittedName>
</protein>
<accession>A0A5B0PD35</accession>
<dbReference type="PANTHER" id="PTHR45125:SF3">
    <property type="entry name" value="NO-APICAL-MERISTEM-ASSOCIATED CARBOXY-TERMINAL DOMAIN PROTEIN"/>
    <property type="match status" value="1"/>
</dbReference>
<organism evidence="2 4">
    <name type="scientific">Puccinia graminis f. sp. tritici</name>
    <dbReference type="NCBI Taxonomy" id="56615"/>
    <lineage>
        <taxon>Eukaryota</taxon>
        <taxon>Fungi</taxon>
        <taxon>Dikarya</taxon>
        <taxon>Basidiomycota</taxon>
        <taxon>Pucciniomycotina</taxon>
        <taxon>Pucciniomycetes</taxon>
        <taxon>Pucciniales</taxon>
        <taxon>Pucciniaceae</taxon>
        <taxon>Puccinia</taxon>
    </lineage>
</organism>
<sequence>MTTPNNIVLDPALQAPFPNTEIVSKKEYIFKRYVPKPKTAKTPAAKPKPPKKTAKKKNQIPKETGNEEGQPVAPDEERQGEGGEGSDSEDGDESDKQARAPNYLEHEDLQLCTSWLEITEDGRKGTNQTGAAFWETVANHY</sequence>
<feature type="compositionally biased region" description="Basic residues" evidence="1">
    <location>
        <begin position="48"/>
        <end position="59"/>
    </location>
</feature>
<feature type="region of interest" description="Disordered" evidence="1">
    <location>
        <begin position="26"/>
        <end position="108"/>
    </location>
</feature>
<dbReference type="Proteomes" id="UP000324748">
    <property type="component" value="Unassembled WGS sequence"/>
</dbReference>
<dbReference type="EMBL" id="VSWC01000054">
    <property type="protein sequence ID" value="KAA1099507.1"/>
    <property type="molecule type" value="Genomic_DNA"/>
</dbReference>
<feature type="compositionally biased region" description="Basic and acidic residues" evidence="1">
    <location>
        <begin position="94"/>
        <end position="108"/>
    </location>
</feature>
<comment type="caution">
    <text evidence="2">The sequence shown here is derived from an EMBL/GenBank/DDBJ whole genome shotgun (WGS) entry which is preliminary data.</text>
</comment>
<evidence type="ECO:0000313" key="3">
    <source>
        <dbReference type="EMBL" id="KAA1103769.1"/>
    </source>
</evidence>
<keyword evidence="4" id="KW-1185">Reference proteome</keyword>
<feature type="compositionally biased region" description="Acidic residues" evidence="1">
    <location>
        <begin position="84"/>
        <end position="93"/>
    </location>
</feature>
<dbReference type="AlphaFoldDB" id="A0A5B0PD35"/>
<proteinExistence type="predicted"/>
<gene>
    <name evidence="2" type="ORF">PGT21_009641</name>
    <name evidence="3" type="ORF">PGTUg99_002724</name>
</gene>
<dbReference type="OrthoDB" id="2507429at2759"/>
<evidence type="ECO:0000313" key="4">
    <source>
        <dbReference type="Proteomes" id="UP000324748"/>
    </source>
</evidence>
<evidence type="ECO:0000313" key="2">
    <source>
        <dbReference type="EMBL" id="KAA1099507.1"/>
    </source>
</evidence>
<dbReference type="EMBL" id="VDEP01000316">
    <property type="protein sequence ID" value="KAA1103769.1"/>
    <property type="molecule type" value="Genomic_DNA"/>
</dbReference>
<evidence type="ECO:0000256" key="1">
    <source>
        <dbReference type="SAM" id="MobiDB-lite"/>
    </source>
</evidence>
<evidence type="ECO:0000313" key="5">
    <source>
        <dbReference type="Proteomes" id="UP000325313"/>
    </source>
</evidence>
<dbReference type="Proteomes" id="UP000325313">
    <property type="component" value="Unassembled WGS sequence"/>
</dbReference>
<reference evidence="4 5" key="1">
    <citation type="submission" date="2019-05" db="EMBL/GenBank/DDBJ databases">
        <title>Emergence of the Ug99 lineage of the wheat stem rust pathogen through somatic hybridization.</title>
        <authorList>
            <person name="Li F."/>
            <person name="Upadhyaya N.M."/>
            <person name="Sperschneider J."/>
            <person name="Matny O."/>
            <person name="Nguyen-Phuc H."/>
            <person name="Mago R."/>
            <person name="Raley C."/>
            <person name="Miller M.E."/>
            <person name="Silverstein K.A.T."/>
            <person name="Henningsen E."/>
            <person name="Hirsch C.D."/>
            <person name="Visser B."/>
            <person name="Pretorius Z.A."/>
            <person name="Steffenson B.J."/>
            <person name="Schwessinger B."/>
            <person name="Dodds P.N."/>
            <person name="Figueroa M."/>
        </authorList>
    </citation>
    <scope>NUCLEOTIDE SEQUENCE [LARGE SCALE GENOMIC DNA]</scope>
    <source>
        <strain evidence="2">21-0</strain>
        <strain evidence="3 5">Ug99</strain>
    </source>
</reference>